<dbReference type="InterPro" id="IPR004147">
    <property type="entry name" value="ABC1_dom"/>
</dbReference>
<keyword evidence="2" id="KW-1133">Transmembrane helix</keyword>
<dbReference type="RefSeq" id="WP_146489387.1">
    <property type="nucleotide sequence ID" value="NZ_VIGX01000035.1"/>
</dbReference>
<reference evidence="4 5" key="1">
    <citation type="submission" date="2019-06" db="EMBL/GenBank/DDBJ databases">
        <title>Tsukamurella conjunctivitidis sp. nov., Tsukamurella assacharolytica sp. nov. and Tsukamurella sputae sp. nov. isolated from patients with conjunctivitis, bacteraemia (lymphoma) and respiratory infection (sputum) in Hong Kong.</title>
        <authorList>
            <person name="Teng J.L.L."/>
            <person name="Lee H.H."/>
            <person name="Fong J.Y.H."/>
            <person name="Fok K.M.N."/>
            <person name="Lau S.K.P."/>
            <person name="Woo P.C.Y."/>
        </authorList>
    </citation>
    <scope>NUCLEOTIDE SEQUENCE [LARGE SCALE GENOMIC DNA]</scope>
    <source>
        <strain evidence="4 5">HKU72</strain>
    </source>
</reference>
<keyword evidence="4" id="KW-0808">Transferase</keyword>
<name>A0A5C5RN83_9ACTN</name>
<keyword evidence="2" id="KW-0812">Transmembrane</keyword>
<protein>
    <submittedName>
        <fullName evidence="4">AarF/ABC1/UbiB kinase family protein</fullName>
    </submittedName>
</protein>
<dbReference type="Pfam" id="PF03109">
    <property type="entry name" value="ABC1"/>
    <property type="match status" value="1"/>
</dbReference>
<feature type="transmembrane region" description="Helical" evidence="2">
    <location>
        <begin position="622"/>
        <end position="643"/>
    </location>
</feature>
<accession>A0A5C5RN83</accession>
<feature type="domain" description="ABC1 atypical kinase-like" evidence="3">
    <location>
        <begin position="188"/>
        <end position="427"/>
    </location>
</feature>
<evidence type="ECO:0000256" key="1">
    <source>
        <dbReference type="ARBA" id="ARBA00009670"/>
    </source>
</evidence>
<comment type="similarity">
    <text evidence="1">Belongs to the protein kinase superfamily. ADCK protein kinase family.</text>
</comment>
<proteinExistence type="inferred from homology"/>
<keyword evidence="5" id="KW-1185">Reference proteome</keyword>
<dbReference type="CDD" id="cd05121">
    <property type="entry name" value="ABC1_ADCK3-like"/>
    <property type="match status" value="1"/>
</dbReference>
<dbReference type="PANTHER" id="PTHR10566:SF113">
    <property type="entry name" value="PROTEIN ACTIVITY OF BC1 COMPLEX KINASE 7, CHLOROPLASTIC"/>
    <property type="match status" value="1"/>
</dbReference>
<evidence type="ECO:0000313" key="4">
    <source>
        <dbReference type="EMBL" id="TWS24549.1"/>
    </source>
</evidence>
<dbReference type="Proteomes" id="UP000319375">
    <property type="component" value="Unassembled WGS sequence"/>
</dbReference>
<dbReference type="EMBL" id="VIGX01000035">
    <property type="protein sequence ID" value="TWS24549.1"/>
    <property type="molecule type" value="Genomic_DNA"/>
</dbReference>
<evidence type="ECO:0000259" key="3">
    <source>
        <dbReference type="Pfam" id="PF03109"/>
    </source>
</evidence>
<feature type="transmembrane region" description="Helical" evidence="2">
    <location>
        <begin position="591"/>
        <end position="610"/>
    </location>
</feature>
<dbReference type="PANTHER" id="PTHR10566">
    <property type="entry name" value="CHAPERONE-ACTIVITY OF BC1 COMPLEX CABC1 -RELATED"/>
    <property type="match status" value="1"/>
</dbReference>
<dbReference type="GO" id="GO:0016301">
    <property type="term" value="F:kinase activity"/>
    <property type="evidence" value="ECO:0007669"/>
    <property type="project" value="UniProtKB-KW"/>
</dbReference>
<evidence type="ECO:0000256" key="2">
    <source>
        <dbReference type="SAM" id="Phobius"/>
    </source>
</evidence>
<sequence length="652" mass="68407">MDVVVALMLTPVVALLLAAVMRRSLGARPGWLRTVLVALLMIAVALPVTSWAAVTSGIAEPGGTLLVGTGTAVAFFLVAGLWLFAGSLAALVLLEIVAPTGTVPGPRDLLYRARGRLRRTRRYLTITAIAARSGAGSALRAGPSSPEFGPALVRLLNRCGVTFVKLGQILGTRDDLLPADLTRALSTLQSAAEPVATDRIMAVVAAEVHGEPDRAFARFDPDPLAAASVAQVHTARTTGGEEVVVKVQRPEARAQVTVDCDILLRFARTAEQRLAWARDVGVSRLAQGLVASLREELDYRTEAANTAALAATVADRDDVVVPRIDRDLSTSRLLVMERLPGVPLSDGPAAVVGLDEQTRARIARDLLGALLDGIFVHGVFHADLHPGNIMVLPDGRVGLLDMGAVGVLDGELRVLLAMLLDAALNDDPVVTVDTMLLAFDAPDEVDRETLLRAVGREITLIGLQGGVSAESFGRLFAVLRTHRVGVPGDVAAAFRSLASVERALGMLVPGLDVQEAIRAEMPRLVREVASPQRMARHAASTAAVGAAVARRLPGRADRIAGALAAGTFTVRTRATAHPDDRRWLRGRMTDAMGAVLALAAVVAGVVLMVVPGGPAITPQLTAFALAGATVGFVGTVLAMRTVFRLFASDPPG</sequence>
<dbReference type="OrthoDB" id="9795390at2"/>
<comment type="caution">
    <text evidence="4">The sequence shown here is derived from an EMBL/GenBank/DDBJ whole genome shotgun (WGS) entry which is preliminary data.</text>
</comment>
<dbReference type="SUPFAM" id="SSF56112">
    <property type="entry name" value="Protein kinase-like (PK-like)"/>
    <property type="match status" value="1"/>
</dbReference>
<feature type="transmembrane region" description="Helical" evidence="2">
    <location>
        <begin position="74"/>
        <end position="97"/>
    </location>
</feature>
<organism evidence="4 5">
    <name type="scientific">Tsukamurella conjunctivitidis</name>
    <dbReference type="NCBI Taxonomy" id="2592068"/>
    <lineage>
        <taxon>Bacteria</taxon>
        <taxon>Bacillati</taxon>
        <taxon>Actinomycetota</taxon>
        <taxon>Actinomycetes</taxon>
        <taxon>Mycobacteriales</taxon>
        <taxon>Tsukamurellaceae</taxon>
        <taxon>Tsukamurella</taxon>
    </lineage>
</organism>
<dbReference type="Gene3D" id="1.10.510.10">
    <property type="entry name" value="Transferase(Phosphotransferase) domain 1"/>
    <property type="match status" value="1"/>
</dbReference>
<gene>
    <name evidence="4" type="ORF">FK530_24035</name>
</gene>
<evidence type="ECO:0000313" key="5">
    <source>
        <dbReference type="Proteomes" id="UP000319375"/>
    </source>
</evidence>
<dbReference type="AlphaFoldDB" id="A0A5C5RN83"/>
<feature type="transmembrane region" description="Helical" evidence="2">
    <location>
        <begin position="34"/>
        <end position="54"/>
    </location>
</feature>
<dbReference type="InterPro" id="IPR050154">
    <property type="entry name" value="UbiB_kinase"/>
</dbReference>
<dbReference type="InterPro" id="IPR011009">
    <property type="entry name" value="Kinase-like_dom_sf"/>
</dbReference>
<keyword evidence="2" id="KW-0472">Membrane</keyword>
<keyword evidence="4" id="KW-0418">Kinase</keyword>
<feature type="transmembrane region" description="Helical" evidence="2">
    <location>
        <begin position="6"/>
        <end position="22"/>
    </location>
</feature>